<dbReference type="GO" id="GO:0016491">
    <property type="term" value="F:oxidoreductase activity"/>
    <property type="evidence" value="ECO:0007669"/>
    <property type="project" value="UniProtKB-KW"/>
</dbReference>
<evidence type="ECO:0000256" key="2">
    <source>
        <dbReference type="ARBA" id="ARBA00023002"/>
    </source>
</evidence>
<evidence type="ECO:0000313" key="3">
    <source>
        <dbReference type="EMBL" id="CAB4539733.1"/>
    </source>
</evidence>
<reference evidence="4" key="1">
    <citation type="submission" date="2020-05" db="EMBL/GenBank/DDBJ databases">
        <authorList>
            <person name="Chiriac C."/>
            <person name="Salcher M."/>
            <person name="Ghai R."/>
            <person name="Kavagutti S V."/>
        </authorList>
    </citation>
    <scope>NUCLEOTIDE SEQUENCE</scope>
</reference>
<dbReference type="EMBL" id="CAEZVG010000004">
    <property type="protein sequence ID" value="CAB4617910.1"/>
    <property type="molecule type" value="Genomic_DNA"/>
</dbReference>
<evidence type="ECO:0000313" key="4">
    <source>
        <dbReference type="EMBL" id="CAB4617910.1"/>
    </source>
</evidence>
<dbReference type="CDD" id="cd05233">
    <property type="entry name" value="SDR_c"/>
    <property type="match status" value="1"/>
</dbReference>
<organism evidence="4">
    <name type="scientific">freshwater metagenome</name>
    <dbReference type="NCBI Taxonomy" id="449393"/>
    <lineage>
        <taxon>unclassified sequences</taxon>
        <taxon>metagenomes</taxon>
        <taxon>ecological metagenomes</taxon>
    </lineage>
</organism>
<dbReference type="InterPro" id="IPR036291">
    <property type="entry name" value="NAD(P)-bd_dom_sf"/>
</dbReference>
<dbReference type="PANTHER" id="PTHR43477">
    <property type="entry name" value="DIHYDROANTICAPSIN 7-DEHYDROGENASE"/>
    <property type="match status" value="1"/>
</dbReference>
<proteinExistence type="inferred from homology"/>
<dbReference type="InterPro" id="IPR020904">
    <property type="entry name" value="Sc_DH/Rdtase_CS"/>
</dbReference>
<comment type="similarity">
    <text evidence="1">Belongs to the short-chain dehydrogenases/reductases (SDR) family.</text>
</comment>
<dbReference type="PANTHER" id="PTHR43477:SF1">
    <property type="entry name" value="DIHYDROANTICAPSIN 7-DEHYDROGENASE"/>
    <property type="match status" value="1"/>
</dbReference>
<sequence>MSSEFKGLIAVVTGAGSGIGLAVAESFHAAGATVFGLDIAEGAMAPFATFIKCDIGDSASVKSAFATLAGKTDRIDILANNAGVGATGTVEDATDEDWQRVLNINVVGTSRVSAAALPLLRKSKSASIVNTCSIAATAGLPKRAIYSASKGAIMSLTLAMAADHVKEGIRVNCVNPGTADTPWVARLLSQASDPAAERAALQARQPMGRLVSADEVASAISYLASPRQASTTGTILAVDGGMQGLRLPK</sequence>
<accession>A0A6J6HXH5</accession>
<evidence type="ECO:0000256" key="1">
    <source>
        <dbReference type="ARBA" id="ARBA00006484"/>
    </source>
</evidence>
<dbReference type="SUPFAM" id="SSF51735">
    <property type="entry name" value="NAD(P)-binding Rossmann-fold domains"/>
    <property type="match status" value="1"/>
</dbReference>
<dbReference type="InterPro" id="IPR002347">
    <property type="entry name" value="SDR_fam"/>
</dbReference>
<dbReference type="PRINTS" id="PR00080">
    <property type="entry name" value="SDRFAMILY"/>
</dbReference>
<dbReference type="EMBL" id="CAEZSP010000011">
    <property type="protein sequence ID" value="CAB4539733.1"/>
    <property type="molecule type" value="Genomic_DNA"/>
</dbReference>
<gene>
    <name evidence="3" type="ORF">UFOPK1440_00385</name>
    <name evidence="4" type="ORF">UFOPK1946_00207</name>
</gene>
<name>A0A6J6HXH5_9ZZZZ</name>
<dbReference type="FunFam" id="3.40.50.720:FF:000084">
    <property type="entry name" value="Short-chain dehydrogenase reductase"/>
    <property type="match status" value="1"/>
</dbReference>
<dbReference type="InterPro" id="IPR051122">
    <property type="entry name" value="SDR_DHRS6-like"/>
</dbReference>
<dbReference type="AlphaFoldDB" id="A0A6J6HXH5"/>
<dbReference type="PRINTS" id="PR00081">
    <property type="entry name" value="GDHRDH"/>
</dbReference>
<keyword evidence="2" id="KW-0560">Oxidoreductase</keyword>
<dbReference type="Pfam" id="PF13561">
    <property type="entry name" value="adh_short_C2"/>
    <property type="match status" value="1"/>
</dbReference>
<dbReference type="PROSITE" id="PS00061">
    <property type="entry name" value="ADH_SHORT"/>
    <property type="match status" value="1"/>
</dbReference>
<protein>
    <submittedName>
        <fullName evidence="4">Unannotated protein</fullName>
    </submittedName>
</protein>
<dbReference type="Gene3D" id="3.40.50.720">
    <property type="entry name" value="NAD(P)-binding Rossmann-like Domain"/>
    <property type="match status" value="1"/>
</dbReference>